<accession>D5UXF9</accession>
<keyword evidence="2" id="KW-0229">DNA integration</keyword>
<reference evidence="10" key="1">
    <citation type="submission" date="2010-03" db="EMBL/GenBank/DDBJ databases">
        <title>The complete chromosome of Tsukamurella paurometabola DSM 20162.</title>
        <authorList>
            <consortium name="US DOE Joint Genome Institute (JGI-PGF)"/>
            <person name="Lucas S."/>
            <person name="Copeland A."/>
            <person name="Lapidus A."/>
            <person name="Glavina del Rio T."/>
            <person name="Dalin E."/>
            <person name="Tice H."/>
            <person name="Bruce D."/>
            <person name="Goodwin L."/>
            <person name="Pitluck S."/>
            <person name="Kyrpides N."/>
            <person name="Mavromatis K."/>
            <person name="Ivanova N."/>
            <person name="Mikhailova N."/>
            <person name="Munk A.C."/>
            <person name="Brettin T."/>
            <person name="Detter J.C."/>
            <person name="Tapia R."/>
            <person name="Han C."/>
            <person name="Larimer F."/>
            <person name="Land M."/>
            <person name="Hauser L."/>
            <person name="Markowitz V."/>
            <person name="Cheng J.-F."/>
            <person name="Hugenholtz P."/>
            <person name="Woyke T."/>
            <person name="Wu D."/>
            <person name="Jando M."/>
            <person name="Brambilla E."/>
            <person name="Klenk H.-P."/>
            <person name="Eisen J.A."/>
        </authorList>
    </citation>
    <scope>NUCLEOTIDE SEQUENCE [LARGE SCALE GENOMIC DNA]</scope>
    <source>
        <strain evidence="10">ATCC 8368 / DSM 20162 / CCUG 35730 / CIP 100753 / JCM 10117 / KCTC 9821 / NBRC 16120 / NCIMB 702349 / NCTC 13040</strain>
    </source>
</reference>
<evidence type="ECO:0000256" key="1">
    <source>
        <dbReference type="ARBA" id="ARBA00008857"/>
    </source>
</evidence>
<dbReference type="GO" id="GO:0015074">
    <property type="term" value="P:DNA integration"/>
    <property type="evidence" value="ECO:0007669"/>
    <property type="project" value="InterPro"/>
</dbReference>
<name>D5UXF9_TSUPD</name>
<dbReference type="PROSITE" id="PS51898">
    <property type="entry name" value="TYR_RECOMBINASE"/>
    <property type="match status" value="1"/>
</dbReference>
<dbReference type="InterPro" id="IPR002104">
    <property type="entry name" value="Integrase_catalytic"/>
</dbReference>
<keyword evidence="3 5" id="KW-0238">DNA-binding</keyword>
<sequence length="509" mass="55360">MASVHKFTSRVDGKPYYKVKWRTPDGKHRTRGGFARRRDAEAYAETVEFSARRGLTFDPRSGDMLFRAAGQAWLQSRTDLKIATRTNYTGQLRADGEIDRRFGGYPLNKITREDLQAWVNEQVAGGSSSSSVRNKFFIVRMILSQAVVDRRLEFSPADHVKLPAPRRKGKQASTASGQAASMVGSAPSVHGSTEDAAFLTAEQVEYLTAATPWPYNILVHMAAWTGLRSGELTGLQIGDIDLGRNSTVSVQRTALVVPGTPADGDSPATAPRAVYDTPKTRRSRRRVPLTAATVAVLRDYLAPAPRLDGGDRRFNAAATPLAPRIDAPSSATGAPTYVHPRAGDPTAPLFPKMRLVAGRPTGKRAPRHETGPRAGQPMTPEEQAARRTVAEAQARLELDWNAVLLHKTYYKAVFQPALLRASLALVADGLRPIPEHATAHSLRHTYASFCVSAGLHPKQISSYCGHASVNTTMGIYAHLFEDDHTEAMAALGSVGATRRDNVTPLRGWG</sequence>
<dbReference type="InterPro" id="IPR011010">
    <property type="entry name" value="DNA_brk_join_enz"/>
</dbReference>
<protein>
    <submittedName>
        <fullName evidence="9">Integrase family protein</fullName>
    </submittedName>
</protein>
<dbReference type="PANTHER" id="PTHR30349:SF64">
    <property type="entry name" value="PROPHAGE INTEGRASE INTD-RELATED"/>
    <property type="match status" value="1"/>
</dbReference>
<dbReference type="InterPro" id="IPR044068">
    <property type="entry name" value="CB"/>
</dbReference>
<dbReference type="KEGG" id="tpr:Tpau_1423"/>
<evidence type="ECO:0000256" key="4">
    <source>
        <dbReference type="ARBA" id="ARBA00023172"/>
    </source>
</evidence>
<dbReference type="Gene3D" id="1.10.150.130">
    <property type="match status" value="1"/>
</dbReference>
<dbReference type="GO" id="GO:0006310">
    <property type="term" value="P:DNA recombination"/>
    <property type="evidence" value="ECO:0007669"/>
    <property type="project" value="UniProtKB-KW"/>
</dbReference>
<dbReference type="eggNOG" id="COG0582">
    <property type="taxonomic scope" value="Bacteria"/>
</dbReference>
<dbReference type="STRING" id="521096.Tpau_1423"/>
<dbReference type="SUPFAM" id="SSF56349">
    <property type="entry name" value="DNA breaking-rejoining enzymes"/>
    <property type="match status" value="2"/>
</dbReference>
<dbReference type="Gene3D" id="1.10.443.10">
    <property type="entry name" value="Intergrase catalytic core"/>
    <property type="match status" value="1"/>
</dbReference>
<dbReference type="EMBL" id="CP001966">
    <property type="protein sequence ID" value="ADG78051.1"/>
    <property type="molecule type" value="Genomic_DNA"/>
</dbReference>
<evidence type="ECO:0000313" key="10">
    <source>
        <dbReference type="Proteomes" id="UP000001213"/>
    </source>
</evidence>
<evidence type="ECO:0000256" key="3">
    <source>
        <dbReference type="ARBA" id="ARBA00023125"/>
    </source>
</evidence>
<evidence type="ECO:0000313" key="9">
    <source>
        <dbReference type="EMBL" id="ADG78051.1"/>
    </source>
</evidence>
<feature type="domain" description="Core-binding (CB)" evidence="8">
    <location>
        <begin position="64"/>
        <end position="147"/>
    </location>
</feature>
<evidence type="ECO:0000256" key="5">
    <source>
        <dbReference type="PROSITE-ProRule" id="PRU01248"/>
    </source>
</evidence>
<dbReference type="InterPro" id="IPR004107">
    <property type="entry name" value="Integrase_SAM-like_N"/>
</dbReference>
<evidence type="ECO:0000256" key="2">
    <source>
        <dbReference type="ARBA" id="ARBA00022908"/>
    </source>
</evidence>
<dbReference type="Pfam" id="PF14659">
    <property type="entry name" value="Phage_int_SAM_3"/>
    <property type="match status" value="1"/>
</dbReference>
<dbReference type="InterPro" id="IPR050090">
    <property type="entry name" value="Tyrosine_recombinase_XerCD"/>
</dbReference>
<dbReference type="Pfam" id="PF00589">
    <property type="entry name" value="Phage_integrase"/>
    <property type="match status" value="1"/>
</dbReference>
<dbReference type="RefSeq" id="WP_013126089.1">
    <property type="nucleotide sequence ID" value="NC_014158.1"/>
</dbReference>
<evidence type="ECO:0000256" key="6">
    <source>
        <dbReference type="SAM" id="MobiDB-lite"/>
    </source>
</evidence>
<proteinExistence type="inferred from homology"/>
<feature type="domain" description="Tyr recombinase" evidence="7">
    <location>
        <begin position="194"/>
        <end position="489"/>
    </location>
</feature>
<dbReference type="InterPro" id="IPR013762">
    <property type="entry name" value="Integrase-like_cat_sf"/>
</dbReference>
<dbReference type="Proteomes" id="UP000001213">
    <property type="component" value="Chromosome"/>
</dbReference>
<dbReference type="PANTHER" id="PTHR30349">
    <property type="entry name" value="PHAGE INTEGRASE-RELATED"/>
    <property type="match status" value="1"/>
</dbReference>
<keyword evidence="4" id="KW-0233">DNA recombination</keyword>
<feature type="region of interest" description="Disordered" evidence="6">
    <location>
        <begin position="360"/>
        <end position="381"/>
    </location>
</feature>
<keyword evidence="10" id="KW-1185">Reference proteome</keyword>
<reference evidence="9 10" key="2">
    <citation type="journal article" date="2011" name="Stand. Genomic Sci.">
        <title>Complete genome sequence of Tsukamurella paurometabola type strain (no. 33).</title>
        <authorList>
            <person name="Munk A.C."/>
            <person name="Lapidus A."/>
            <person name="Lucas S."/>
            <person name="Nolan M."/>
            <person name="Tice H."/>
            <person name="Cheng J.F."/>
            <person name="Del Rio T.G."/>
            <person name="Goodwin L."/>
            <person name="Pitluck S."/>
            <person name="Liolios K."/>
            <person name="Huntemann M."/>
            <person name="Ivanova N."/>
            <person name="Mavromatis K."/>
            <person name="Mikhailova N."/>
            <person name="Pati A."/>
            <person name="Chen A."/>
            <person name="Palaniappan K."/>
            <person name="Tapia R."/>
            <person name="Han C."/>
            <person name="Land M."/>
            <person name="Hauser L."/>
            <person name="Chang Y.J."/>
            <person name="Jeffries C.D."/>
            <person name="Brettin T."/>
            <person name="Yasawong M."/>
            <person name="Brambilla E.M."/>
            <person name="Rohde M."/>
            <person name="Sikorski J."/>
            <person name="Goker M."/>
            <person name="Detter J.C."/>
            <person name="Woyke T."/>
            <person name="Bristow J."/>
            <person name="Eisen J.A."/>
            <person name="Markowitz V."/>
            <person name="Hugenholtz P."/>
            <person name="Kyrpides N.C."/>
            <person name="Klenk H.P."/>
        </authorList>
    </citation>
    <scope>NUCLEOTIDE SEQUENCE [LARGE SCALE GENOMIC DNA]</scope>
    <source>
        <strain evidence="10">ATCC 8368 / DSM 20162 / CCUG 35730 / CIP 100753 / JCM 10117 / KCTC 9821 / NBRC 16120 / NCIMB 702349 / NCTC 13040</strain>
    </source>
</reference>
<organism evidence="9 10">
    <name type="scientific">Tsukamurella paurometabola (strain ATCC 8368 / DSM 20162 / CCUG 35730 / CIP 100753 / JCM 10117 / KCTC 9821 / NBRC 16120 / NCIMB 702349 / NCTC 13040)</name>
    <name type="common">Corynebacterium paurometabolum</name>
    <dbReference type="NCBI Taxonomy" id="521096"/>
    <lineage>
        <taxon>Bacteria</taxon>
        <taxon>Bacillati</taxon>
        <taxon>Actinomycetota</taxon>
        <taxon>Actinomycetes</taxon>
        <taxon>Mycobacteriales</taxon>
        <taxon>Tsukamurellaceae</taxon>
        <taxon>Tsukamurella</taxon>
    </lineage>
</organism>
<feature type="region of interest" description="Disordered" evidence="6">
    <location>
        <begin position="257"/>
        <end position="285"/>
    </location>
</feature>
<dbReference type="GO" id="GO:0003677">
    <property type="term" value="F:DNA binding"/>
    <property type="evidence" value="ECO:0007669"/>
    <property type="project" value="UniProtKB-UniRule"/>
</dbReference>
<dbReference type="InterPro" id="IPR010998">
    <property type="entry name" value="Integrase_recombinase_N"/>
</dbReference>
<evidence type="ECO:0000259" key="8">
    <source>
        <dbReference type="PROSITE" id="PS51900"/>
    </source>
</evidence>
<dbReference type="AlphaFoldDB" id="D5UXF9"/>
<gene>
    <name evidence="9" type="ordered locus">Tpau_1423</name>
</gene>
<dbReference type="HOGENOM" id="CLU_027562_17_5_11"/>
<comment type="similarity">
    <text evidence="1">Belongs to the 'phage' integrase family.</text>
</comment>
<evidence type="ECO:0000259" key="7">
    <source>
        <dbReference type="PROSITE" id="PS51898"/>
    </source>
</evidence>
<dbReference type="PROSITE" id="PS51900">
    <property type="entry name" value="CB"/>
    <property type="match status" value="1"/>
</dbReference>
<feature type="region of interest" description="Disordered" evidence="6">
    <location>
        <begin position="159"/>
        <end position="188"/>
    </location>
</feature>